<keyword evidence="1" id="KW-0493">Microtubule</keyword>
<evidence type="ECO:0000256" key="5">
    <source>
        <dbReference type="SAM" id="Phobius"/>
    </source>
</evidence>
<evidence type="ECO:0000313" key="8">
    <source>
        <dbReference type="Proteomes" id="UP001418222"/>
    </source>
</evidence>
<evidence type="ECO:0000256" key="1">
    <source>
        <dbReference type="ARBA" id="ARBA00022701"/>
    </source>
</evidence>
<dbReference type="GO" id="GO:0008017">
    <property type="term" value="F:microtubule binding"/>
    <property type="evidence" value="ECO:0007669"/>
    <property type="project" value="InterPro"/>
</dbReference>
<comment type="similarity">
    <text evidence="3">Belongs to the TRAFAC class myosin-kinesin ATPase superfamily. Kinesin family.</text>
</comment>
<comment type="caution">
    <text evidence="3">Lacks conserved residue(s) required for the propagation of feature annotation.</text>
</comment>
<reference evidence="7 8" key="1">
    <citation type="journal article" date="2022" name="Nat. Plants">
        <title>Genomes of leafy and leafless Platanthera orchids illuminate the evolution of mycoheterotrophy.</title>
        <authorList>
            <person name="Li M.H."/>
            <person name="Liu K.W."/>
            <person name="Li Z."/>
            <person name="Lu H.C."/>
            <person name="Ye Q.L."/>
            <person name="Zhang D."/>
            <person name="Wang J.Y."/>
            <person name="Li Y.F."/>
            <person name="Zhong Z.M."/>
            <person name="Liu X."/>
            <person name="Yu X."/>
            <person name="Liu D.K."/>
            <person name="Tu X.D."/>
            <person name="Liu B."/>
            <person name="Hao Y."/>
            <person name="Liao X.Y."/>
            <person name="Jiang Y.T."/>
            <person name="Sun W.H."/>
            <person name="Chen J."/>
            <person name="Chen Y.Q."/>
            <person name="Ai Y."/>
            <person name="Zhai J.W."/>
            <person name="Wu S.S."/>
            <person name="Zhou Z."/>
            <person name="Hsiao Y.Y."/>
            <person name="Wu W.L."/>
            <person name="Chen Y.Y."/>
            <person name="Lin Y.F."/>
            <person name="Hsu J.L."/>
            <person name="Li C.Y."/>
            <person name="Wang Z.W."/>
            <person name="Zhao X."/>
            <person name="Zhong W.Y."/>
            <person name="Ma X.K."/>
            <person name="Ma L."/>
            <person name="Huang J."/>
            <person name="Chen G.Z."/>
            <person name="Huang M.Z."/>
            <person name="Huang L."/>
            <person name="Peng D.H."/>
            <person name="Luo Y.B."/>
            <person name="Zou S.Q."/>
            <person name="Chen S.P."/>
            <person name="Lan S."/>
            <person name="Tsai W.C."/>
            <person name="Van de Peer Y."/>
            <person name="Liu Z.J."/>
        </authorList>
    </citation>
    <scope>NUCLEOTIDE SEQUENCE [LARGE SCALE GENOMIC DNA]</scope>
    <source>
        <strain evidence="7">Lor287</strain>
    </source>
</reference>
<gene>
    <name evidence="7" type="primary">GRIMP</name>
    <name evidence="7" type="ORF">KSP39_PZI003074</name>
</gene>
<feature type="compositionally biased region" description="Pro residues" evidence="4">
    <location>
        <begin position="14"/>
        <end position="24"/>
    </location>
</feature>
<evidence type="ECO:0000256" key="2">
    <source>
        <dbReference type="ARBA" id="ARBA00023175"/>
    </source>
</evidence>
<dbReference type="InterPro" id="IPR001752">
    <property type="entry name" value="Kinesin_motor_dom"/>
</dbReference>
<evidence type="ECO:0000256" key="4">
    <source>
        <dbReference type="SAM" id="MobiDB-lite"/>
    </source>
</evidence>
<dbReference type="PROSITE" id="PS50067">
    <property type="entry name" value="KINESIN_MOTOR_2"/>
    <property type="match status" value="1"/>
</dbReference>
<proteinExistence type="inferred from homology"/>
<name>A0AAP0BTF3_9ASPA</name>
<evidence type="ECO:0000256" key="3">
    <source>
        <dbReference type="PROSITE-ProRule" id="PRU00283"/>
    </source>
</evidence>
<accession>A0AAP0BTF3</accession>
<evidence type="ECO:0000313" key="7">
    <source>
        <dbReference type="EMBL" id="KAK8950686.1"/>
    </source>
</evidence>
<keyword evidence="5" id="KW-0472">Membrane</keyword>
<sequence length="169" mass="18548">MVAPPTSLHVRPPGRTPPGWPDRQPPFGRSVDHPTGPSTDQPSQTGSRRQLPLTGPRRLVPLPPPNLLHPIAASPLDLVILFVAILTLFLNQLNGIDSRPEVFCRVRPPFEDEGPSVVEFPDEFTIRVDTGDDSLINSKKYYGFDRVYGPHVGQGPYCVFTALPPLACP</sequence>
<evidence type="ECO:0000259" key="6">
    <source>
        <dbReference type="PROSITE" id="PS50067"/>
    </source>
</evidence>
<feature type="region of interest" description="Disordered" evidence="4">
    <location>
        <begin position="1"/>
        <end position="58"/>
    </location>
</feature>
<dbReference type="EMBL" id="JBBWWQ010000003">
    <property type="protein sequence ID" value="KAK8950686.1"/>
    <property type="molecule type" value="Genomic_DNA"/>
</dbReference>
<feature type="compositionally biased region" description="Polar residues" evidence="4">
    <location>
        <begin position="36"/>
        <end position="48"/>
    </location>
</feature>
<organism evidence="7 8">
    <name type="scientific">Platanthera zijinensis</name>
    <dbReference type="NCBI Taxonomy" id="2320716"/>
    <lineage>
        <taxon>Eukaryota</taxon>
        <taxon>Viridiplantae</taxon>
        <taxon>Streptophyta</taxon>
        <taxon>Embryophyta</taxon>
        <taxon>Tracheophyta</taxon>
        <taxon>Spermatophyta</taxon>
        <taxon>Magnoliopsida</taxon>
        <taxon>Liliopsida</taxon>
        <taxon>Asparagales</taxon>
        <taxon>Orchidaceae</taxon>
        <taxon>Orchidoideae</taxon>
        <taxon>Orchideae</taxon>
        <taxon>Orchidinae</taxon>
        <taxon>Platanthera</taxon>
    </lineage>
</organism>
<keyword evidence="8" id="KW-1185">Reference proteome</keyword>
<keyword evidence="5" id="KW-0812">Transmembrane</keyword>
<dbReference type="AlphaFoldDB" id="A0AAP0BTF3"/>
<dbReference type="SUPFAM" id="SSF52540">
    <property type="entry name" value="P-loop containing nucleoside triphosphate hydrolases"/>
    <property type="match status" value="1"/>
</dbReference>
<dbReference type="GO" id="GO:0007018">
    <property type="term" value="P:microtubule-based movement"/>
    <property type="evidence" value="ECO:0007669"/>
    <property type="project" value="InterPro"/>
</dbReference>
<feature type="domain" description="Kinesin motor" evidence="6">
    <location>
        <begin position="99"/>
        <end position="169"/>
    </location>
</feature>
<dbReference type="InterPro" id="IPR027417">
    <property type="entry name" value="P-loop_NTPase"/>
</dbReference>
<keyword evidence="2" id="KW-0505">Motor protein</keyword>
<keyword evidence="5" id="KW-1133">Transmembrane helix</keyword>
<comment type="caution">
    <text evidence="7">The sequence shown here is derived from an EMBL/GenBank/DDBJ whole genome shotgun (WGS) entry which is preliminary data.</text>
</comment>
<protein>
    <submittedName>
        <fullName evidence="7">Geminivirus Rep-interacting motor protein</fullName>
    </submittedName>
</protein>
<dbReference type="GO" id="GO:0005874">
    <property type="term" value="C:microtubule"/>
    <property type="evidence" value="ECO:0007669"/>
    <property type="project" value="UniProtKB-KW"/>
</dbReference>
<dbReference type="GO" id="GO:0005524">
    <property type="term" value="F:ATP binding"/>
    <property type="evidence" value="ECO:0007669"/>
    <property type="project" value="InterPro"/>
</dbReference>
<dbReference type="GO" id="GO:0003777">
    <property type="term" value="F:microtubule motor activity"/>
    <property type="evidence" value="ECO:0007669"/>
    <property type="project" value="InterPro"/>
</dbReference>
<dbReference type="Proteomes" id="UP001418222">
    <property type="component" value="Unassembled WGS sequence"/>
</dbReference>
<feature type="transmembrane region" description="Helical" evidence="5">
    <location>
        <begin position="67"/>
        <end position="90"/>
    </location>
</feature>